<evidence type="ECO:0000313" key="3">
    <source>
        <dbReference type="Proteomes" id="UP000198211"/>
    </source>
</evidence>
<evidence type="ECO:0000259" key="1">
    <source>
        <dbReference type="Pfam" id="PF13905"/>
    </source>
</evidence>
<dbReference type="Proteomes" id="UP000198211">
    <property type="component" value="Unassembled WGS sequence"/>
</dbReference>
<accession>A0A225WX32</accession>
<comment type="caution">
    <text evidence="2">The sequence shown here is derived from an EMBL/GenBank/DDBJ whole genome shotgun (WGS) entry which is preliminary data.</text>
</comment>
<dbReference type="Pfam" id="PF13905">
    <property type="entry name" value="Thioredoxin_8"/>
    <property type="match status" value="1"/>
</dbReference>
<reference evidence="3" key="1">
    <citation type="submission" date="2017-03" db="EMBL/GenBank/DDBJ databases">
        <title>Phytopthora megakarya and P. palmivora, two closely related causual agents of cacao black pod achieved similar genome size and gene model numbers by different mechanisms.</title>
        <authorList>
            <person name="Ali S."/>
            <person name="Shao J."/>
            <person name="Larry D.J."/>
            <person name="Kronmiller B."/>
            <person name="Shen D."/>
            <person name="Strem M.D."/>
            <person name="Melnick R.L."/>
            <person name="Guiltinan M.J."/>
            <person name="Tyler B.M."/>
            <person name="Meinhardt L.W."/>
            <person name="Bailey B.A."/>
        </authorList>
    </citation>
    <scope>NUCLEOTIDE SEQUENCE [LARGE SCALE GENOMIC DNA]</scope>
    <source>
        <strain evidence="3">zdho120</strain>
    </source>
</reference>
<evidence type="ECO:0000313" key="2">
    <source>
        <dbReference type="EMBL" id="OWZ22314.1"/>
    </source>
</evidence>
<proteinExistence type="predicted"/>
<gene>
    <name evidence="2" type="ORF">PHMEG_0003006</name>
</gene>
<dbReference type="InterPro" id="IPR029519">
    <property type="entry name" value="RdCVF2"/>
</dbReference>
<dbReference type="STRING" id="4795.A0A225WX32"/>
<protein>
    <recommendedName>
        <fullName evidence="1">Thioredoxin-like fold domain-containing protein</fullName>
    </recommendedName>
</protein>
<sequence>MALLHGTKLVNAKGKTIDGGDVVKTRLLALRTGAQTAALSNRISTISTLKQMPRHQLDVVFLSSDISEDDQLTNLSTKHGDWWMVPRDADIRNELRRKYGIRNGKDDAEVGGTQRNSGIPALVLIRPDGEVIDFQGVEQVESDGSRRWSRGKLKPSERTTTSWDFIEFK</sequence>
<feature type="domain" description="Thioredoxin-like fold" evidence="1">
    <location>
        <begin position="49"/>
        <end position="131"/>
    </location>
</feature>
<keyword evidence="3" id="KW-1185">Reference proteome</keyword>
<name>A0A225WX32_9STRA</name>
<dbReference type="OrthoDB" id="189920at2759"/>
<dbReference type="PANTHER" id="PTHR46762:SF1">
    <property type="entry name" value="NUCLEOREDOXIN-LIKE PROTEIN 2"/>
    <property type="match status" value="1"/>
</dbReference>
<dbReference type="InterPro" id="IPR036249">
    <property type="entry name" value="Thioredoxin-like_sf"/>
</dbReference>
<dbReference type="SUPFAM" id="SSF52833">
    <property type="entry name" value="Thioredoxin-like"/>
    <property type="match status" value="1"/>
</dbReference>
<organism evidence="2 3">
    <name type="scientific">Phytophthora megakarya</name>
    <dbReference type="NCBI Taxonomy" id="4795"/>
    <lineage>
        <taxon>Eukaryota</taxon>
        <taxon>Sar</taxon>
        <taxon>Stramenopiles</taxon>
        <taxon>Oomycota</taxon>
        <taxon>Peronosporomycetes</taxon>
        <taxon>Peronosporales</taxon>
        <taxon>Peronosporaceae</taxon>
        <taxon>Phytophthora</taxon>
    </lineage>
</organism>
<dbReference type="AlphaFoldDB" id="A0A225WX32"/>
<dbReference type="GO" id="GO:0045494">
    <property type="term" value="P:photoreceptor cell maintenance"/>
    <property type="evidence" value="ECO:0007669"/>
    <property type="project" value="InterPro"/>
</dbReference>
<dbReference type="InterPro" id="IPR012336">
    <property type="entry name" value="Thioredoxin-like_fold"/>
</dbReference>
<dbReference type="PANTHER" id="PTHR46762">
    <property type="entry name" value="NUCLEOREDOXIN-LIKE PROTEIN 2"/>
    <property type="match status" value="1"/>
</dbReference>
<dbReference type="Gene3D" id="3.40.30.10">
    <property type="entry name" value="Glutaredoxin"/>
    <property type="match status" value="1"/>
</dbReference>
<dbReference type="EMBL" id="NBNE01000146">
    <property type="protein sequence ID" value="OWZ22314.1"/>
    <property type="molecule type" value="Genomic_DNA"/>
</dbReference>